<dbReference type="InterPro" id="IPR011990">
    <property type="entry name" value="TPR-like_helical_dom_sf"/>
</dbReference>
<organism evidence="3 4">
    <name type="scientific">Aspergillus fijiensis CBS 313.89</name>
    <dbReference type="NCBI Taxonomy" id="1448319"/>
    <lineage>
        <taxon>Eukaryota</taxon>
        <taxon>Fungi</taxon>
        <taxon>Dikarya</taxon>
        <taxon>Ascomycota</taxon>
        <taxon>Pezizomycotina</taxon>
        <taxon>Eurotiomycetes</taxon>
        <taxon>Eurotiomycetidae</taxon>
        <taxon>Eurotiales</taxon>
        <taxon>Aspergillaceae</taxon>
        <taxon>Aspergillus</taxon>
    </lineage>
</organism>
<keyword evidence="4" id="KW-1185">Reference proteome</keyword>
<reference evidence="3 4" key="1">
    <citation type="submission" date="2018-02" db="EMBL/GenBank/DDBJ databases">
        <title>The genomes of Aspergillus section Nigri reveals drivers in fungal speciation.</title>
        <authorList>
            <consortium name="DOE Joint Genome Institute"/>
            <person name="Vesth T.C."/>
            <person name="Nybo J."/>
            <person name="Theobald S."/>
            <person name="Brandl J."/>
            <person name="Frisvad J.C."/>
            <person name="Nielsen K.F."/>
            <person name="Lyhne E.K."/>
            <person name="Kogle M.E."/>
            <person name="Kuo A."/>
            <person name="Riley R."/>
            <person name="Clum A."/>
            <person name="Nolan M."/>
            <person name="Lipzen A."/>
            <person name="Salamov A."/>
            <person name="Henrissat B."/>
            <person name="Wiebenga A."/>
            <person name="De vries R.P."/>
            <person name="Grigoriev I.V."/>
            <person name="Mortensen U.H."/>
            <person name="Andersen M.R."/>
            <person name="Baker S.E."/>
        </authorList>
    </citation>
    <scope>NUCLEOTIDE SEQUENCE [LARGE SCALE GENOMIC DNA]</scope>
    <source>
        <strain evidence="3 4">CBS 313.89</strain>
    </source>
</reference>
<dbReference type="InterPro" id="IPR006614">
    <property type="entry name" value="Peroxin/Ferlin"/>
</dbReference>
<dbReference type="SMART" id="SM00694">
    <property type="entry name" value="DysFC"/>
    <property type="match status" value="1"/>
</dbReference>
<feature type="region of interest" description="Disordered" evidence="1">
    <location>
        <begin position="371"/>
        <end position="392"/>
    </location>
</feature>
<dbReference type="VEuPathDB" id="FungiDB:BO72DRAFT_393478"/>
<gene>
    <name evidence="3" type="ORF">BO72DRAFT_393478</name>
</gene>
<feature type="domain" description="Peroxin/Ferlin" evidence="2">
    <location>
        <begin position="204"/>
        <end position="239"/>
    </location>
</feature>
<dbReference type="GeneID" id="63859277"/>
<feature type="compositionally biased region" description="Polar residues" evidence="1">
    <location>
        <begin position="25"/>
        <end position="35"/>
    </location>
</feature>
<feature type="compositionally biased region" description="Basic and acidic residues" evidence="1">
    <location>
        <begin position="109"/>
        <end position="119"/>
    </location>
</feature>
<dbReference type="Gene3D" id="1.25.40.10">
    <property type="entry name" value="Tetratricopeptide repeat domain"/>
    <property type="match status" value="1"/>
</dbReference>
<dbReference type="EMBL" id="KZ824756">
    <property type="protein sequence ID" value="RAK70814.1"/>
    <property type="molecule type" value="Genomic_DNA"/>
</dbReference>
<feature type="region of interest" description="Disordered" evidence="1">
    <location>
        <begin position="1"/>
        <end position="35"/>
    </location>
</feature>
<protein>
    <recommendedName>
        <fullName evidence="2">Peroxin/Ferlin domain-containing protein</fullName>
    </recommendedName>
</protein>
<accession>A0A8G1RD98</accession>
<feature type="compositionally biased region" description="Basic residues" evidence="1">
    <location>
        <begin position="1284"/>
        <end position="1296"/>
    </location>
</feature>
<evidence type="ECO:0000259" key="2">
    <source>
        <dbReference type="SMART" id="SM00694"/>
    </source>
</evidence>
<evidence type="ECO:0000313" key="4">
    <source>
        <dbReference type="Proteomes" id="UP000249789"/>
    </source>
</evidence>
<dbReference type="Proteomes" id="UP000249789">
    <property type="component" value="Unassembled WGS sequence"/>
</dbReference>
<feature type="region of interest" description="Disordered" evidence="1">
    <location>
        <begin position="78"/>
        <end position="125"/>
    </location>
</feature>
<name>A0A8G1RD98_9EURO</name>
<feature type="region of interest" description="Disordered" evidence="1">
    <location>
        <begin position="564"/>
        <end position="677"/>
    </location>
</feature>
<evidence type="ECO:0000256" key="1">
    <source>
        <dbReference type="SAM" id="MobiDB-lite"/>
    </source>
</evidence>
<feature type="compositionally biased region" description="Basic and acidic residues" evidence="1">
    <location>
        <begin position="379"/>
        <end position="392"/>
    </location>
</feature>
<feature type="compositionally biased region" description="Basic and acidic residues" evidence="1">
    <location>
        <begin position="661"/>
        <end position="677"/>
    </location>
</feature>
<dbReference type="RefSeq" id="XP_040794826.1">
    <property type="nucleotide sequence ID" value="XM_040941944.1"/>
</dbReference>
<feature type="region of interest" description="Disordered" evidence="1">
    <location>
        <begin position="1275"/>
        <end position="1296"/>
    </location>
</feature>
<dbReference type="OrthoDB" id="72441at2759"/>
<evidence type="ECO:0000313" key="3">
    <source>
        <dbReference type="EMBL" id="RAK70814.1"/>
    </source>
</evidence>
<proteinExistence type="predicted"/>
<feature type="compositionally biased region" description="Polar residues" evidence="1">
    <location>
        <begin position="581"/>
        <end position="599"/>
    </location>
</feature>
<dbReference type="GO" id="GO:0016020">
    <property type="term" value="C:membrane"/>
    <property type="evidence" value="ECO:0007669"/>
    <property type="project" value="InterPro"/>
</dbReference>
<sequence length="1296" mass="148368">MESNIKISLVDKTAPRRPSDDALAQSHTATTDLSRNISRKFTRASIRSELAKRKYAKWQPDRLGRDLFTTETRTDTLAGESHLAAGPSWSQSSPEDQHNVDSSDVDQQGVRDHEHDGHNHPKLSGLKPGTELDILYENQRGWFFFGIPLYSHSSLLNFDPAAWTTPDGRDSAVDITKAQLPDPSWEWVWKTWYVDMSGDVDDQGWQYSFSFGSSAWHGSHPWYHSYVRRRRWVRLRVKRVSERSRRGRSGLEVAHMLNEDYFTIHSGKAKTRAPSTDGLSRATSGYLSRAATKVEEEVPVEEIANIPALMHALRVARVDREKMDALEQFMQEGGDELFYLDGKIPEIMSMFVFQASRWQYFTRLSDVVEELSQSSSEASGKEAAELQRKRDHLQKAADVARRHLTGPEVLHFDNRHLEAGMLDLTPAPKRGSLLSKYSGKVSFRPMDDGGEIKGIPQAAEVGREGHIYQMKAECWRRRAQNLGPFTDRLGREKHFLGSAADPYGLSSMLSRSRPYLTRRRLPAVLDHVATAPDEPLLFLYPSWFTSLPAHRGSALTRNPALSLSRQYHRPSKRGPNAPRLSPQSSTGNYSSRQITSSSIAVGRRGLDKEATKPQAKPQASRTSPLPQPTSDNTSRWTPPRVRSLAALSSISPRDKKKLQHRQSELDNTRKNQQKTIERRWKDQAAVYERMLRMNRAIPANAPLKSNQLELYLREETIAEFAGLVSRGENIFYRHVYHGCKVHVKPLSESVGMCRRVILEGRPAAVEEVKKELLEIGTLQDEYDPVVDMRKPVVPIYPRVDRRIHKDIPLVRGTWDMPKDPTEFTVDQIIRQGELLATVRDFTHHVEDLITSWPNSREQPGKHGADVADALETLFLKSAHTELTSTASLNQALSFLLERKQYWIAHQIFHSAKHVATVETFNMMLRSTALEQNLKRFRNLLHGMENLGIRADVETWLAYADCFVSPTKKMAVVNSLRQRGMLQETTLQRTALRAVLHDLLVEHLHNGGDMNSFLEKIARDWDSTMFSPSMVNQMMCAVMRVNHLKARDQLFQFCRQNGLRIEPYTFYLLVGTCNKGNILQALQYMYQTMEDPARELNVAGWTRLFLHAWHGGYYNICRVLWRYACMRGHAASRIAERVYESLLHEAGPETTFRRAVAARLILGIDLGSPRPTSGGRFYKLKGLPAEYSADPVKYLCIQVDPTERNNQLNVSEAILARDMDVARFYKPQVSLRAMLDAATIVDLEWKELAREKAFAREEPLTLEWMRDNIIQVKLLPHDRQDEKKKRQKQQQQRWRRR</sequence>
<feature type="compositionally biased region" description="Polar residues" evidence="1">
    <location>
        <begin position="617"/>
        <end position="636"/>
    </location>
</feature>